<dbReference type="EMBL" id="WNLA01000035">
    <property type="protein sequence ID" value="MTW06022.1"/>
    <property type="molecule type" value="Genomic_DNA"/>
</dbReference>
<keyword evidence="1" id="KW-0472">Membrane</keyword>
<accession>A0A6L6Q9V4</accession>
<dbReference type="AlphaFoldDB" id="A0A6L6Q9V4"/>
<dbReference type="Proteomes" id="UP000484015">
    <property type="component" value="Unassembled WGS sequence"/>
</dbReference>
<organism evidence="2 3">
    <name type="scientific">Pseudoduganella ginsengisoli</name>
    <dbReference type="NCBI Taxonomy" id="1462440"/>
    <lineage>
        <taxon>Bacteria</taxon>
        <taxon>Pseudomonadati</taxon>
        <taxon>Pseudomonadota</taxon>
        <taxon>Betaproteobacteria</taxon>
        <taxon>Burkholderiales</taxon>
        <taxon>Oxalobacteraceae</taxon>
        <taxon>Telluria group</taxon>
        <taxon>Pseudoduganella</taxon>
    </lineage>
</organism>
<gene>
    <name evidence="2" type="ORF">GM668_28475</name>
</gene>
<comment type="caution">
    <text evidence="2">The sequence shown here is derived from an EMBL/GenBank/DDBJ whole genome shotgun (WGS) entry which is preliminary data.</text>
</comment>
<feature type="transmembrane region" description="Helical" evidence="1">
    <location>
        <begin position="89"/>
        <end position="110"/>
    </location>
</feature>
<name>A0A6L6Q9V4_9BURK</name>
<dbReference type="OrthoDB" id="8758891at2"/>
<keyword evidence="3" id="KW-1185">Reference proteome</keyword>
<feature type="transmembrane region" description="Helical" evidence="1">
    <location>
        <begin position="64"/>
        <end position="83"/>
    </location>
</feature>
<reference evidence="2 3" key="1">
    <citation type="submission" date="2019-11" db="EMBL/GenBank/DDBJ databases">
        <title>Type strains purchased from KCTC, JCM and DSMZ.</title>
        <authorList>
            <person name="Lu H."/>
        </authorList>
    </citation>
    <scope>NUCLEOTIDE SEQUENCE [LARGE SCALE GENOMIC DNA]</scope>
    <source>
        <strain evidence="2 3">KCTC 42409</strain>
    </source>
</reference>
<dbReference type="RefSeq" id="WP_155442361.1">
    <property type="nucleotide sequence ID" value="NZ_WNLA01000035.1"/>
</dbReference>
<evidence type="ECO:0000313" key="2">
    <source>
        <dbReference type="EMBL" id="MTW06022.1"/>
    </source>
</evidence>
<keyword evidence="1" id="KW-1133">Transmembrane helix</keyword>
<proteinExistence type="predicted"/>
<protein>
    <recommendedName>
        <fullName evidence="4">Phage holin family protein</fullName>
    </recommendedName>
</protein>
<feature type="transmembrane region" description="Helical" evidence="1">
    <location>
        <begin position="31"/>
        <end position="52"/>
    </location>
</feature>
<keyword evidence="1" id="KW-0812">Transmembrane</keyword>
<evidence type="ECO:0000313" key="3">
    <source>
        <dbReference type="Proteomes" id="UP000484015"/>
    </source>
</evidence>
<evidence type="ECO:0008006" key="4">
    <source>
        <dbReference type="Google" id="ProtNLM"/>
    </source>
</evidence>
<evidence type="ECO:0000256" key="1">
    <source>
        <dbReference type="SAM" id="Phobius"/>
    </source>
</evidence>
<sequence length="125" mass="12528">MPEPAVTTASIAIAAGTITLSGSLFGVQYDALLAGLIGGLVSLTYLPAMSLLKMAGTVAGSALLAGFFAPVLAAAGLHFFPWLQSVGDFLRLAGAAALGLGAQVLVPAGMRRLRAMVQEKTGAAK</sequence>